<dbReference type="PROSITE" id="PS00396">
    <property type="entry name" value="TOPO_IA_1"/>
    <property type="match status" value="1"/>
</dbReference>
<dbReference type="SMART" id="SM00493">
    <property type="entry name" value="TOPRIM"/>
    <property type="match status" value="1"/>
</dbReference>
<dbReference type="InterPro" id="IPR006171">
    <property type="entry name" value="TOPRIM_dom"/>
</dbReference>
<evidence type="ECO:0000256" key="5">
    <source>
        <dbReference type="ARBA" id="ARBA00023125"/>
    </source>
</evidence>
<dbReference type="InterPro" id="IPR000380">
    <property type="entry name" value="Topo_IA"/>
</dbReference>
<dbReference type="Gene3D" id="2.70.20.10">
    <property type="entry name" value="Topoisomerase I, domain 3"/>
    <property type="match status" value="1"/>
</dbReference>
<dbReference type="InterPro" id="IPR023405">
    <property type="entry name" value="Topo_IA_core_domain"/>
</dbReference>
<dbReference type="InterPro" id="IPR003602">
    <property type="entry name" value="Topo_IA_DNA-bd_dom"/>
</dbReference>
<dbReference type="PANTHER" id="PTHR42785">
    <property type="entry name" value="DNA TOPOISOMERASE, TYPE IA, CORE"/>
    <property type="match status" value="1"/>
</dbReference>
<dbReference type="Gene3D" id="3.40.50.140">
    <property type="match status" value="1"/>
</dbReference>
<dbReference type="PANTHER" id="PTHR42785:SF1">
    <property type="entry name" value="DNA TOPOISOMERASE"/>
    <property type="match status" value="1"/>
</dbReference>
<keyword evidence="5" id="KW-0238">DNA-binding</keyword>
<dbReference type="PROSITE" id="PS50880">
    <property type="entry name" value="TOPRIM"/>
    <property type="match status" value="1"/>
</dbReference>
<proteinExistence type="inferred from homology"/>
<evidence type="ECO:0000256" key="3">
    <source>
        <dbReference type="ARBA" id="ARBA00012891"/>
    </source>
</evidence>
<dbReference type="InterPro" id="IPR013497">
    <property type="entry name" value="Topo_IA_cen"/>
</dbReference>
<dbReference type="EC" id="5.6.2.1" evidence="3"/>
<evidence type="ECO:0000259" key="8">
    <source>
        <dbReference type="PROSITE" id="PS52039"/>
    </source>
</evidence>
<dbReference type="SUPFAM" id="SSF56712">
    <property type="entry name" value="Prokaryotic type I DNA topoisomerase"/>
    <property type="match status" value="1"/>
</dbReference>
<evidence type="ECO:0000256" key="6">
    <source>
        <dbReference type="ARBA" id="ARBA00023235"/>
    </source>
</evidence>
<dbReference type="Pfam" id="PF13368">
    <property type="entry name" value="Toprim_C_rpt"/>
    <property type="match status" value="1"/>
</dbReference>
<comment type="catalytic activity">
    <reaction evidence="1">
        <text>ATP-independent breakage of single-stranded DNA, followed by passage and rejoining.</text>
        <dbReference type="EC" id="5.6.2.1"/>
    </reaction>
</comment>
<dbReference type="Gene3D" id="1.10.290.10">
    <property type="entry name" value="Topoisomerase I, domain 4"/>
    <property type="match status" value="1"/>
</dbReference>
<dbReference type="GO" id="GO:0006265">
    <property type="term" value="P:DNA topological change"/>
    <property type="evidence" value="ECO:0007669"/>
    <property type="project" value="InterPro"/>
</dbReference>
<evidence type="ECO:0000256" key="2">
    <source>
        <dbReference type="ARBA" id="ARBA00009446"/>
    </source>
</evidence>
<dbReference type="InterPro" id="IPR013825">
    <property type="entry name" value="Topo_IA_cen_sub2"/>
</dbReference>
<feature type="domain" description="Toprim" evidence="7">
    <location>
        <begin position="26"/>
        <end position="137"/>
    </location>
</feature>
<dbReference type="Pfam" id="PF01131">
    <property type="entry name" value="Topoisom_bac"/>
    <property type="match status" value="1"/>
</dbReference>
<dbReference type="SMART" id="SM00436">
    <property type="entry name" value="TOP1Bc"/>
    <property type="match status" value="1"/>
</dbReference>
<dbReference type="InterPro" id="IPR025589">
    <property type="entry name" value="Toprim_C_rpt"/>
</dbReference>
<dbReference type="SMART" id="SM00437">
    <property type="entry name" value="TOP1Ac"/>
    <property type="match status" value="1"/>
</dbReference>
<evidence type="ECO:0000259" key="7">
    <source>
        <dbReference type="PROSITE" id="PS50880"/>
    </source>
</evidence>
<dbReference type="EMBL" id="MN740306">
    <property type="protein sequence ID" value="QHT99162.1"/>
    <property type="molecule type" value="Genomic_DNA"/>
</dbReference>
<organism evidence="9">
    <name type="scientific">viral metagenome</name>
    <dbReference type="NCBI Taxonomy" id="1070528"/>
    <lineage>
        <taxon>unclassified sequences</taxon>
        <taxon>metagenomes</taxon>
        <taxon>organismal metagenomes</taxon>
    </lineage>
</organism>
<dbReference type="InterPro" id="IPR003601">
    <property type="entry name" value="Topo_IA_2"/>
</dbReference>
<dbReference type="Pfam" id="PF01751">
    <property type="entry name" value="Toprim"/>
    <property type="match status" value="1"/>
</dbReference>
<dbReference type="InterPro" id="IPR023406">
    <property type="entry name" value="Topo_IA_AS"/>
</dbReference>
<keyword evidence="4" id="KW-0799">Topoisomerase</keyword>
<dbReference type="InterPro" id="IPR013826">
    <property type="entry name" value="Topo_IA_cen_sub3"/>
</dbReference>
<dbReference type="Gene3D" id="1.10.460.10">
    <property type="entry name" value="Topoisomerase I, domain 2"/>
    <property type="match status" value="2"/>
</dbReference>
<reference evidence="9" key="1">
    <citation type="journal article" date="2020" name="Nature">
        <title>Giant virus diversity and host interactions through global metagenomics.</title>
        <authorList>
            <person name="Schulz F."/>
            <person name="Roux S."/>
            <person name="Paez-Espino D."/>
            <person name="Jungbluth S."/>
            <person name="Walsh D.A."/>
            <person name="Denef V.J."/>
            <person name="McMahon K.D."/>
            <person name="Konstantinidis K.T."/>
            <person name="Eloe-Fadrosh E.A."/>
            <person name="Kyrpides N.C."/>
            <person name="Woyke T."/>
        </authorList>
    </citation>
    <scope>NUCLEOTIDE SEQUENCE</scope>
    <source>
        <strain evidence="9">GVMAG-M-3300025699-48</strain>
    </source>
</reference>
<dbReference type="InterPro" id="IPR013824">
    <property type="entry name" value="Topo_IA_cen_sub1"/>
</dbReference>
<evidence type="ECO:0000256" key="1">
    <source>
        <dbReference type="ARBA" id="ARBA00000213"/>
    </source>
</evidence>
<keyword evidence="6" id="KW-0413">Isomerase</keyword>
<sequence>MPPKSYKKTFNNKNSNSEESVNRDAKYLFIVESPSKCAKIEHFLGQDYCCIASKGHIRKIDGLKSIDTKDTFTPTFTIIDEKREHVKKMRKIIEMFSKNNIFIATDDDREGEAIGWHICMEFKLPVETTKRVIFHEVTKNAIQECVKTPIILDMKLIYAQHARQVLDMLVGYKISPYLWKYLYNNKSNSLSAGRCQTPALRLIYENHNNRTNELEEKYKIYGKFFSKNIKFQLNKDISTSKDVLQFLELSKTFSHRLSVGNFKKSTKEPPKPFHTSRLLQVASNVLHMSPKTTMEVCQKLYQGGFITYMRTESTKYSKSFLEKSSLYIENIFKNKKYIGNVDKLENKDTNNPHEAIRVTQIDVKTIGNCEDTRMNTMYKLIWKNTVQSCMSAAIYNVSNIKITAPNDLHYAYNVEIPSFLGWKKVDDKGDETENENNPTALHMYLKTLENSGKDVPYNEINSELHVVNQHSHYTEASLIHKLENLGIGRPSTFSSIVDTIQERGYVNKMDIEGVKKMCEEYQLKENKIITSNVEKEFGAEKQKLIIQSVGVLTIEFLLKYYEDMFSYEYTKDMEYDLDKISSGEIMDWANICRNCVSEIKRQSQTIKSISKQSYPIEEGYEFIYEKYGPAIKHTLEDGTVEYITANKDVNLEKIQRGEYSLNELIEVKDKKLGTYENEDLYIKNGRYGMYVEYGEKRVSVKAIQKKLEEIELDDVIEIIENAPKEKFMLRKLNEYMDIRRGQYGPYVFYYRPNMKKPKFLNIKKCPHGFLTCSVETLVEWLCNTYNLPSI</sequence>
<dbReference type="PROSITE" id="PS52039">
    <property type="entry name" value="TOPO_IA_2"/>
    <property type="match status" value="1"/>
</dbReference>
<evidence type="ECO:0000256" key="4">
    <source>
        <dbReference type="ARBA" id="ARBA00023029"/>
    </source>
</evidence>
<dbReference type="CDD" id="cd00186">
    <property type="entry name" value="TOP1Ac"/>
    <property type="match status" value="1"/>
</dbReference>
<name>A0A6C0J1G2_9ZZZZ</name>
<feature type="domain" description="Topo IA-type catalytic" evidence="8">
    <location>
        <begin position="153"/>
        <end position="602"/>
    </location>
</feature>
<dbReference type="PRINTS" id="PR00417">
    <property type="entry name" value="PRTPISMRASEI"/>
</dbReference>
<dbReference type="GO" id="GO:0003917">
    <property type="term" value="F:DNA topoisomerase type I (single strand cut, ATP-independent) activity"/>
    <property type="evidence" value="ECO:0007669"/>
    <property type="project" value="UniProtKB-EC"/>
</dbReference>
<dbReference type="GO" id="GO:0003677">
    <property type="term" value="F:DNA binding"/>
    <property type="evidence" value="ECO:0007669"/>
    <property type="project" value="UniProtKB-KW"/>
</dbReference>
<accession>A0A6C0J1G2</accession>
<comment type="similarity">
    <text evidence="2">Belongs to the type IA topoisomerase family.</text>
</comment>
<evidence type="ECO:0000313" key="9">
    <source>
        <dbReference type="EMBL" id="QHT99162.1"/>
    </source>
</evidence>
<dbReference type="AlphaFoldDB" id="A0A6C0J1G2"/>
<protein>
    <recommendedName>
        <fullName evidence="3">DNA topoisomerase</fullName>
        <ecNumber evidence="3">5.6.2.1</ecNumber>
    </recommendedName>
</protein>